<evidence type="ECO:0000313" key="1">
    <source>
        <dbReference type="EMBL" id="MCI49513.1"/>
    </source>
</evidence>
<protein>
    <submittedName>
        <fullName evidence="1">Uncharacterized protein</fullName>
    </submittedName>
</protein>
<dbReference type="EMBL" id="LXQA010402215">
    <property type="protein sequence ID" value="MCI49513.1"/>
    <property type="molecule type" value="Genomic_DNA"/>
</dbReference>
<dbReference type="AlphaFoldDB" id="A0A392SKW9"/>
<dbReference type="Proteomes" id="UP000265520">
    <property type="component" value="Unassembled WGS sequence"/>
</dbReference>
<proteinExistence type="predicted"/>
<name>A0A392SKW9_9FABA</name>
<keyword evidence="2" id="KW-1185">Reference proteome</keyword>
<organism evidence="1 2">
    <name type="scientific">Trifolium medium</name>
    <dbReference type="NCBI Taxonomy" id="97028"/>
    <lineage>
        <taxon>Eukaryota</taxon>
        <taxon>Viridiplantae</taxon>
        <taxon>Streptophyta</taxon>
        <taxon>Embryophyta</taxon>
        <taxon>Tracheophyta</taxon>
        <taxon>Spermatophyta</taxon>
        <taxon>Magnoliopsida</taxon>
        <taxon>eudicotyledons</taxon>
        <taxon>Gunneridae</taxon>
        <taxon>Pentapetalae</taxon>
        <taxon>rosids</taxon>
        <taxon>fabids</taxon>
        <taxon>Fabales</taxon>
        <taxon>Fabaceae</taxon>
        <taxon>Papilionoideae</taxon>
        <taxon>50 kb inversion clade</taxon>
        <taxon>NPAAA clade</taxon>
        <taxon>Hologalegina</taxon>
        <taxon>IRL clade</taxon>
        <taxon>Trifolieae</taxon>
        <taxon>Trifolium</taxon>
    </lineage>
</organism>
<evidence type="ECO:0000313" key="2">
    <source>
        <dbReference type="Proteomes" id="UP000265520"/>
    </source>
</evidence>
<feature type="non-terminal residue" evidence="1">
    <location>
        <position position="93"/>
    </location>
</feature>
<accession>A0A392SKW9</accession>
<reference evidence="1 2" key="1">
    <citation type="journal article" date="2018" name="Front. Plant Sci.">
        <title>Red Clover (Trifolium pratense) and Zigzag Clover (T. medium) - A Picture of Genomic Similarities and Differences.</title>
        <authorList>
            <person name="Dluhosova J."/>
            <person name="Istvanek J."/>
            <person name="Nedelnik J."/>
            <person name="Repkova J."/>
        </authorList>
    </citation>
    <scope>NUCLEOTIDE SEQUENCE [LARGE SCALE GENOMIC DNA]</scope>
    <source>
        <strain evidence="2">cv. 10/8</strain>
        <tissue evidence="1">Leaf</tissue>
    </source>
</reference>
<sequence>MPSMGKLGCIHSNIFWKFKPEWRVILHLPDDEEDIEFESQQLAQGVIVVEQSIAAEERINDFNQHSSSLEVADPEIADSTLIANDLNNSMLDD</sequence>
<comment type="caution">
    <text evidence="1">The sequence shown here is derived from an EMBL/GenBank/DDBJ whole genome shotgun (WGS) entry which is preliminary data.</text>
</comment>